<dbReference type="InterPro" id="IPR011650">
    <property type="entry name" value="Peptidase_M20_dimer"/>
</dbReference>
<dbReference type="Pfam" id="PF07687">
    <property type="entry name" value="M20_dimer"/>
    <property type="match status" value="1"/>
</dbReference>
<dbReference type="InterPro" id="IPR036264">
    <property type="entry name" value="Bact_exopeptidase_dim_dom"/>
</dbReference>
<dbReference type="GO" id="GO:0071713">
    <property type="term" value="F:para-aminobenzoyl-glutamate hydrolase activity"/>
    <property type="evidence" value="ECO:0007669"/>
    <property type="project" value="TreeGrafter"/>
</dbReference>
<dbReference type="OrthoDB" id="247417at2157"/>
<dbReference type="Gene3D" id="3.30.70.360">
    <property type="match status" value="1"/>
</dbReference>
<reference evidence="3 4" key="1">
    <citation type="submission" date="2015-12" db="EMBL/GenBank/DDBJ databases">
        <title>Haloprofundus marisrubri gen. nov., sp. nov., an extremely halophilic archaeon isolated from the Discovery deep brine-seawater interface in the Red Sea.</title>
        <authorList>
            <person name="Zhang G."/>
            <person name="Stingl U."/>
            <person name="Rashid M."/>
        </authorList>
    </citation>
    <scope>NUCLEOTIDE SEQUENCE [LARGE SCALE GENOMIC DNA]</scope>
    <source>
        <strain evidence="3 4">SB9</strain>
    </source>
</reference>
<keyword evidence="4" id="KW-1185">Reference proteome</keyword>
<dbReference type="GO" id="GO:0046657">
    <property type="term" value="P:folic acid catabolic process"/>
    <property type="evidence" value="ECO:0007669"/>
    <property type="project" value="TreeGrafter"/>
</dbReference>
<dbReference type="PIRSF" id="PIRSF005962">
    <property type="entry name" value="Pept_M20D_amidohydro"/>
    <property type="match status" value="1"/>
</dbReference>
<dbReference type="NCBIfam" id="TIGR01891">
    <property type="entry name" value="amidohydrolases"/>
    <property type="match status" value="1"/>
</dbReference>
<organism evidence="3 4">
    <name type="scientific">Haloprofundus marisrubri</name>
    <dbReference type="NCBI Taxonomy" id="1514971"/>
    <lineage>
        <taxon>Archaea</taxon>
        <taxon>Methanobacteriati</taxon>
        <taxon>Methanobacteriota</taxon>
        <taxon>Stenosarchaea group</taxon>
        <taxon>Halobacteria</taxon>
        <taxon>Halobacteriales</taxon>
        <taxon>Haloferacaceae</taxon>
        <taxon>Haloprofundus</taxon>
    </lineage>
</organism>
<dbReference type="RefSeq" id="WP_058582312.1">
    <property type="nucleotide sequence ID" value="NZ_LOPU01000029.1"/>
</dbReference>
<dbReference type="AlphaFoldDB" id="A0A0W1R7P9"/>
<feature type="binding site" evidence="1">
    <location>
        <position position="397"/>
    </location>
    <ligand>
        <name>Mn(2+)</name>
        <dbReference type="ChEBI" id="CHEBI:29035"/>
        <label>1</label>
    </ligand>
</feature>
<dbReference type="Proteomes" id="UP000054387">
    <property type="component" value="Unassembled WGS sequence"/>
</dbReference>
<name>A0A0W1R7P9_9EURY</name>
<dbReference type="Pfam" id="PF01546">
    <property type="entry name" value="Peptidase_M20"/>
    <property type="match status" value="1"/>
</dbReference>
<keyword evidence="3" id="KW-0378">Hydrolase</keyword>
<dbReference type="SUPFAM" id="SSF53187">
    <property type="entry name" value="Zn-dependent exopeptidases"/>
    <property type="match status" value="1"/>
</dbReference>
<dbReference type="InterPro" id="IPR052030">
    <property type="entry name" value="Peptidase_M20/M20A_hydrolases"/>
</dbReference>
<proteinExistence type="predicted"/>
<gene>
    <name evidence="3" type="ORF">AUR64_15300</name>
</gene>
<keyword evidence="1" id="KW-0479">Metal-binding</keyword>
<protein>
    <submittedName>
        <fullName evidence="3">N-acyl-L-amino acid amidohydrolase</fullName>
    </submittedName>
</protein>
<sequence>MAQLTDRSLTEIRRDLHTYPEAGWKEFRTTALVAEELDERGFTLQLGPEAVNADARLGVPTDDDLAAAEDRARDLGAPDEYVDRLDGISGLVATKMYGDGSGPTVGVRVDMDALERQEATDDDHRPAREGFGSKHPGEMHACGHDGHTAIGVGIAREFDANGGFDGTLRLFFQPAEEGGRGGKPMSEADHFSDIDHMVALHLGLGEETGTVVAGYDNPLSNAKIDVTFLGEPAHAGGAPNEGRNAMQALAAAVQNLYAIPRHADGVTRINVGQVHSPNAQNVISEEARLRVEVRGETAELNEYMLGKARTVVEHAAAMHDCEFETSLYGKTTTFENDAEMVEAVKAAAEGVDSVSEIKDRKPFGGSEDASYLIREVQRNGGTASYVGIGASNPAGHHTAYFDIEEESLDIGVDVTCETIRSL</sequence>
<feature type="binding site" evidence="1">
    <location>
        <position position="144"/>
    </location>
    <ligand>
        <name>Mn(2+)</name>
        <dbReference type="ChEBI" id="CHEBI:29035"/>
        <label>2</label>
    </ligand>
</feature>
<keyword evidence="1" id="KW-0464">Manganese</keyword>
<dbReference type="EMBL" id="LOPU01000029">
    <property type="protein sequence ID" value="KTG09159.1"/>
    <property type="molecule type" value="Genomic_DNA"/>
</dbReference>
<feature type="domain" description="Peptidase M20 dimerisation" evidence="2">
    <location>
        <begin position="223"/>
        <end position="316"/>
    </location>
</feature>
<dbReference type="PANTHER" id="PTHR30575:SF3">
    <property type="entry name" value="PEPTIDASE M20 DIMERISATION DOMAIN-CONTAINING PROTEIN"/>
    <property type="match status" value="1"/>
</dbReference>
<feature type="binding site" evidence="1">
    <location>
        <position position="142"/>
    </location>
    <ligand>
        <name>Mn(2+)</name>
        <dbReference type="ChEBI" id="CHEBI:29035"/>
        <label>2</label>
    </ligand>
</feature>
<comment type="cofactor">
    <cofactor evidence="1">
        <name>Mn(2+)</name>
        <dbReference type="ChEBI" id="CHEBI:29035"/>
    </cofactor>
    <text evidence="1">The Mn(2+) ion enhances activity.</text>
</comment>
<dbReference type="InterPro" id="IPR017439">
    <property type="entry name" value="Amidohydrolase"/>
</dbReference>
<dbReference type="InterPro" id="IPR002933">
    <property type="entry name" value="Peptidase_M20"/>
</dbReference>
<dbReference type="PANTHER" id="PTHR30575">
    <property type="entry name" value="PEPTIDASE M20"/>
    <property type="match status" value="1"/>
</dbReference>
<evidence type="ECO:0000313" key="3">
    <source>
        <dbReference type="EMBL" id="KTG09159.1"/>
    </source>
</evidence>
<dbReference type="Gene3D" id="3.40.630.10">
    <property type="entry name" value="Zn peptidases"/>
    <property type="match status" value="2"/>
</dbReference>
<feature type="binding site" evidence="1">
    <location>
        <position position="201"/>
    </location>
    <ligand>
        <name>Mn(2+)</name>
        <dbReference type="ChEBI" id="CHEBI:29035"/>
        <label>2</label>
    </ligand>
</feature>
<evidence type="ECO:0000259" key="2">
    <source>
        <dbReference type="Pfam" id="PF07687"/>
    </source>
</evidence>
<accession>A0A0W1R7P9</accession>
<evidence type="ECO:0000313" key="4">
    <source>
        <dbReference type="Proteomes" id="UP000054387"/>
    </source>
</evidence>
<comment type="caution">
    <text evidence="3">The sequence shown here is derived from an EMBL/GenBank/DDBJ whole genome shotgun (WGS) entry which is preliminary data.</text>
</comment>
<dbReference type="GO" id="GO:0016805">
    <property type="term" value="F:dipeptidase activity"/>
    <property type="evidence" value="ECO:0007669"/>
    <property type="project" value="TreeGrafter"/>
</dbReference>
<dbReference type="GO" id="GO:0005737">
    <property type="term" value="C:cytoplasm"/>
    <property type="evidence" value="ECO:0007669"/>
    <property type="project" value="TreeGrafter"/>
</dbReference>
<dbReference type="GO" id="GO:0046872">
    <property type="term" value="F:metal ion binding"/>
    <property type="evidence" value="ECO:0007669"/>
    <property type="project" value="UniProtKB-KW"/>
</dbReference>
<dbReference type="STRING" id="1514971.AUR64_15300"/>
<dbReference type="SUPFAM" id="SSF55031">
    <property type="entry name" value="Bacterial exopeptidase dimerisation domain"/>
    <property type="match status" value="1"/>
</dbReference>
<feature type="binding site" evidence="1">
    <location>
        <position position="177"/>
    </location>
    <ligand>
        <name>Mn(2+)</name>
        <dbReference type="ChEBI" id="CHEBI:29035"/>
        <label>2</label>
    </ligand>
</feature>
<evidence type="ECO:0000256" key="1">
    <source>
        <dbReference type="PIRSR" id="PIRSR005962-1"/>
    </source>
</evidence>